<name>A0ABV6UJ76_9ACTN</name>
<dbReference type="PROSITE" id="PS50893">
    <property type="entry name" value="ABC_TRANSPORTER_2"/>
    <property type="match status" value="1"/>
</dbReference>
<keyword evidence="4 11" id="KW-0813">Transport</keyword>
<dbReference type="PROSITE" id="PS50928">
    <property type="entry name" value="ABC_TM1"/>
    <property type="match status" value="1"/>
</dbReference>
<feature type="compositionally biased region" description="Polar residues" evidence="12">
    <location>
        <begin position="1"/>
        <end position="13"/>
    </location>
</feature>
<dbReference type="InterPro" id="IPR025966">
    <property type="entry name" value="OppC_N"/>
</dbReference>
<feature type="transmembrane region" description="Helical" evidence="11">
    <location>
        <begin position="133"/>
        <end position="153"/>
    </location>
</feature>
<dbReference type="InterPro" id="IPR017871">
    <property type="entry name" value="ABC_transporter-like_CS"/>
</dbReference>
<evidence type="ECO:0000256" key="4">
    <source>
        <dbReference type="ARBA" id="ARBA00022448"/>
    </source>
</evidence>
<dbReference type="NCBIfam" id="TIGR01727">
    <property type="entry name" value="oligo_HPY"/>
    <property type="match status" value="1"/>
</dbReference>
<comment type="caution">
    <text evidence="15">The sequence shown here is derived from an EMBL/GenBank/DDBJ whole genome shotgun (WGS) entry which is preliminary data.</text>
</comment>
<evidence type="ECO:0000259" key="14">
    <source>
        <dbReference type="PROSITE" id="PS50928"/>
    </source>
</evidence>
<dbReference type="SUPFAM" id="SSF161098">
    <property type="entry name" value="MetI-like"/>
    <property type="match status" value="1"/>
</dbReference>
<evidence type="ECO:0000259" key="13">
    <source>
        <dbReference type="PROSITE" id="PS50893"/>
    </source>
</evidence>
<dbReference type="InterPro" id="IPR013563">
    <property type="entry name" value="Oligopep_ABC_C"/>
</dbReference>
<comment type="subcellular location">
    <subcellularLocation>
        <location evidence="11">Cell membrane</location>
        <topology evidence="11">Multi-pass membrane protein</topology>
    </subcellularLocation>
    <subcellularLocation>
        <location evidence="2">Cell membrane</location>
        <topology evidence="2">Peripheral membrane protein</topology>
    </subcellularLocation>
    <subcellularLocation>
        <location evidence="1">Membrane</location>
        <topology evidence="1">Multi-pass membrane protein</topology>
    </subcellularLocation>
</comment>
<evidence type="ECO:0000256" key="10">
    <source>
        <dbReference type="ARBA" id="ARBA00023136"/>
    </source>
</evidence>
<dbReference type="InterPro" id="IPR050388">
    <property type="entry name" value="ABC_Ni/Peptide_Import"/>
</dbReference>
<dbReference type="Pfam" id="PF00005">
    <property type="entry name" value="ABC_tran"/>
    <property type="match status" value="1"/>
</dbReference>
<dbReference type="Gene3D" id="1.10.3720.10">
    <property type="entry name" value="MetI-like"/>
    <property type="match status" value="1"/>
</dbReference>
<evidence type="ECO:0000256" key="11">
    <source>
        <dbReference type="RuleBase" id="RU363032"/>
    </source>
</evidence>
<dbReference type="InterPro" id="IPR003593">
    <property type="entry name" value="AAA+_ATPase"/>
</dbReference>
<evidence type="ECO:0000256" key="9">
    <source>
        <dbReference type="ARBA" id="ARBA00022989"/>
    </source>
</evidence>
<evidence type="ECO:0000256" key="6">
    <source>
        <dbReference type="ARBA" id="ARBA00022692"/>
    </source>
</evidence>
<protein>
    <submittedName>
        <fullName evidence="15">Dipeptide/oligopeptide/nickel ABC transporter permease/ATP-binding protein</fullName>
    </submittedName>
</protein>
<keyword evidence="6 11" id="KW-0812">Transmembrane</keyword>
<feature type="domain" description="ABC transporter" evidence="13">
    <location>
        <begin position="342"/>
        <end position="590"/>
    </location>
</feature>
<evidence type="ECO:0000313" key="16">
    <source>
        <dbReference type="Proteomes" id="UP001592528"/>
    </source>
</evidence>
<evidence type="ECO:0000256" key="1">
    <source>
        <dbReference type="ARBA" id="ARBA00004141"/>
    </source>
</evidence>
<keyword evidence="10 11" id="KW-0472">Membrane</keyword>
<dbReference type="EMBL" id="JBHEZZ010000004">
    <property type="protein sequence ID" value="MFC1401481.1"/>
    <property type="molecule type" value="Genomic_DNA"/>
</dbReference>
<evidence type="ECO:0000256" key="8">
    <source>
        <dbReference type="ARBA" id="ARBA00022840"/>
    </source>
</evidence>
<sequence length="661" mass="68415">MTAIITSPETVQETGPAAPAPGRPWRGLLRQPLGLLSAGYLLLLVVVAAAGTLLTPRDPEADDLAHTLSGPSGAHWLGTDRLGRDVFSRLMVGSRPTLLGVAEAVLVFVVLGVALGMVAGFAGGRTDRLIARLGDLVLAVPGIIALLMVLAVFPDNNAAAMIAFGLISSPSLLRVVRAVTMAVRNELYVKAARLSGLSTPAILRRHILPRLAGPVIVQVSLFAASAVLAETALSFLGLATPETQGPSWGNMVGEAASVISVDPWLLVPTGGMLVVTVLALGLLGDTVHDLTVGRARGSAVRPVRRPRPAVRTAVAVAAADVAAAVADGAPTEQGAAAPLLSVRGLTIAFPSPEGEVTVVRGVGFDVARGECVGIVGESGCGKTVTARSLVGLLPGGGRVVAGSVAFDGRDLADPAGREVARLRGSRIGLISQEPMSGLDPSFRVGSQLAEVVRRHHRLTRRQSRARALELLALVELPDPASVARSHPHELSGGMAQRVSIALALAGEPDLLIADEPTTALDVTVQAEILNLLRSLRVRTGMAVVLVTHDWGVLADLCERAVVMYAGEVVEQAPVSDLYHAPRHPYTLALLAANPHLAAVGQELPAIPGTVPPPSAWPAGCHFQPRCGYATEECGAGAIPLVTVAGGHQARCIHVDRLEAAR</sequence>
<keyword evidence="8" id="KW-0067">ATP-binding</keyword>
<keyword evidence="16" id="KW-1185">Reference proteome</keyword>
<dbReference type="SUPFAM" id="SSF52540">
    <property type="entry name" value="P-loop containing nucleoside triphosphate hydrolases"/>
    <property type="match status" value="1"/>
</dbReference>
<dbReference type="PANTHER" id="PTHR43297:SF2">
    <property type="entry name" value="DIPEPTIDE TRANSPORT ATP-BINDING PROTEIN DPPD"/>
    <property type="match status" value="1"/>
</dbReference>
<dbReference type="PROSITE" id="PS00211">
    <property type="entry name" value="ABC_TRANSPORTER_1"/>
    <property type="match status" value="1"/>
</dbReference>
<proteinExistence type="inferred from homology"/>
<dbReference type="RefSeq" id="WP_030259942.1">
    <property type="nucleotide sequence ID" value="NZ_JBHEZZ010000004.1"/>
</dbReference>
<dbReference type="Gene3D" id="3.40.50.300">
    <property type="entry name" value="P-loop containing nucleotide triphosphate hydrolases"/>
    <property type="match status" value="1"/>
</dbReference>
<evidence type="ECO:0000313" key="15">
    <source>
        <dbReference type="EMBL" id="MFC1401481.1"/>
    </source>
</evidence>
<evidence type="ECO:0000256" key="2">
    <source>
        <dbReference type="ARBA" id="ARBA00004202"/>
    </source>
</evidence>
<dbReference type="Pfam" id="PF00528">
    <property type="entry name" value="BPD_transp_1"/>
    <property type="match status" value="1"/>
</dbReference>
<feature type="transmembrane region" description="Helical" evidence="11">
    <location>
        <begin position="159"/>
        <end position="176"/>
    </location>
</feature>
<feature type="region of interest" description="Disordered" evidence="12">
    <location>
        <begin position="1"/>
        <end position="23"/>
    </location>
</feature>
<comment type="similarity">
    <text evidence="3">Belongs to the ABC transporter superfamily.</text>
</comment>
<evidence type="ECO:0000256" key="5">
    <source>
        <dbReference type="ARBA" id="ARBA00022475"/>
    </source>
</evidence>
<evidence type="ECO:0000256" key="7">
    <source>
        <dbReference type="ARBA" id="ARBA00022741"/>
    </source>
</evidence>
<organism evidence="15 16">
    <name type="scientific">Streptacidiphilus cavernicola</name>
    <dbReference type="NCBI Taxonomy" id="3342716"/>
    <lineage>
        <taxon>Bacteria</taxon>
        <taxon>Bacillati</taxon>
        <taxon>Actinomycetota</taxon>
        <taxon>Actinomycetes</taxon>
        <taxon>Kitasatosporales</taxon>
        <taxon>Streptomycetaceae</taxon>
        <taxon>Streptacidiphilus</taxon>
    </lineage>
</organism>
<accession>A0ABV6UJ76</accession>
<gene>
    <name evidence="15" type="ORF">ACEZDJ_09290</name>
</gene>
<evidence type="ECO:0000256" key="3">
    <source>
        <dbReference type="ARBA" id="ARBA00005417"/>
    </source>
</evidence>
<dbReference type="Pfam" id="PF08352">
    <property type="entry name" value="oligo_HPY"/>
    <property type="match status" value="1"/>
</dbReference>
<dbReference type="CDD" id="cd06261">
    <property type="entry name" value="TM_PBP2"/>
    <property type="match status" value="1"/>
</dbReference>
<dbReference type="Pfam" id="PF12911">
    <property type="entry name" value="OppC_N"/>
    <property type="match status" value="1"/>
</dbReference>
<dbReference type="PANTHER" id="PTHR43297">
    <property type="entry name" value="OLIGOPEPTIDE TRANSPORT ATP-BINDING PROTEIN APPD"/>
    <property type="match status" value="1"/>
</dbReference>
<reference evidence="15 16" key="1">
    <citation type="submission" date="2024-09" db="EMBL/GenBank/DDBJ databases">
        <authorList>
            <person name="Lee S.D."/>
        </authorList>
    </citation>
    <scope>NUCLEOTIDE SEQUENCE [LARGE SCALE GENOMIC DNA]</scope>
    <source>
        <strain evidence="15 16">N1-5</strain>
    </source>
</reference>
<dbReference type="SMART" id="SM00382">
    <property type="entry name" value="AAA"/>
    <property type="match status" value="1"/>
</dbReference>
<keyword evidence="7" id="KW-0547">Nucleotide-binding</keyword>
<dbReference type="InterPro" id="IPR000515">
    <property type="entry name" value="MetI-like"/>
</dbReference>
<dbReference type="InterPro" id="IPR027417">
    <property type="entry name" value="P-loop_NTPase"/>
</dbReference>
<comment type="similarity">
    <text evidence="11">Belongs to the binding-protein-dependent transport system permease family.</text>
</comment>
<feature type="transmembrane region" description="Helical" evidence="11">
    <location>
        <begin position="33"/>
        <end position="54"/>
    </location>
</feature>
<evidence type="ECO:0000256" key="12">
    <source>
        <dbReference type="SAM" id="MobiDB-lite"/>
    </source>
</evidence>
<dbReference type="Proteomes" id="UP001592528">
    <property type="component" value="Unassembled WGS sequence"/>
</dbReference>
<feature type="domain" description="ABC transmembrane type-1" evidence="14">
    <location>
        <begin position="94"/>
        <end position="284"/>
    </location>
</feature>
<keyword evidence="9 11" id="KW-1133">Transmembrane helix</keyword>
<keyword evidence="5" id="KW-1003">Cell membrane</keyword>
<dbReference type="InterPro" id="IPR035906">
    <property type="entry name" value="MetI-like_sf"/>
</dbReference>
<feature type="transmembrane region" description="Helical" evidence="11">
    <location>
        <begin position="215"/>
        <end position="239"/>
    </location>
</feature>
<feature type="transmembrane region" description="Helical" evidence="11">
    <location>
        <begin position="98"/>
        <end position="121"/>
    </location>
</feature>
<dbReference type="InterPro" id="IPR003439">
    <property type="entry name" value="ABC_transporter-like_ATP-bd"/>
</dbReference>
<dbReference type="CDD" id="cd03257">
    <property type="entry name" value="ABC_NikE_OppD_transporters"/>
    <property type="match status" value="1"/>
</dbReference>